<reference evidence="1" key="1">
    <citation type="submission" date="2023-05" db="EMBL/GenBank/DDBJ databases">
        <title>Nepenthes gracilis genome sequencing.</title>
        <authorList>
            <person name="Fukushima K."/>
        </authorList>
    </citation>
    <scope>NUCLEOTIDE SEQUENCE</scope>
    <source>
        <strain evidence="1">SING2019-196</strain>
    </source>
</reference>
<proteinExistence type="predicted"/>
<protein>
    <submittedName>
        <fullName evidence="1">Uncharacterized protein</fullName>
    </submittedName>
</protein>
<evidence type="ECO:0000313" key="1">
    <source>
        <dbReference type="EMBL" id="GMH01023.1"/>
    </source>
</evidence>
<dbReference type="EMBL" id="BSYO01000002">
    <property type="protein sequence ID" value="GMH01023.1"/>
    <property type="molecule type" value="Genomic_DNA"/>
</dbReference>
<dbReference type="AlphaFoldDB" id="A0AAD3RYI5"/>
<accession>A0AAD3RYI5</accession>
<gene>
    <name evidence="1" type="ORF">Nepgr_002862</name>
</gene>
<organism evidence="1 2">
    <name type="scientific">Nepenthes gracilis</name>
    <name type="common">Slender pitcher plant</name>
    <dbReference type="NCBI Taxonomy" id="150966"/>
    <lineage>
        <taxon>Eukaryota</taxon>
        <taxon>Viridiplantae</taxon>
        <taxon>Streptophyta</taxon>
        <taxon>Embryophyta</taxon>
        <taxon>Tracheophyta</taxon>
        <taxon>Spermatophyta</taxon>
        <taxon>Magnoliopsida</taxon>
        <taxon>eudicotyledons</taxon>
        <taxon>Gunneridae</taxon>
        <taxon>Pentapetalae</taxon>
        <taxon>Caryophyllales</taxon>
        <taxon>Nepenthaceae</taxon>
        <taxon>Nepenthes</taxon>
    </lineage>
</organism>
<evidence type="ECO:0000313" key="2">
    <source>
        <dbReference type="Proteomes" id="UP001279734"/>
    </source>
</evidence>
<dbReference type="Proteomes" id="UP001279734">
    <property type="component" value="Unassembled WGS sequence"/>
</dbReference>
<sequence length="101" mass="11337">MSSLPVKLVCEPVKVYFRKRRVSTDFVVGEAPVIEELIGVMTGRQHGRSKCIELLGVLGASLMGSYRVSHGAMLLSWSYILERSLALRMKLKILNLADLFR</sequence>
<keyword evidence="2" id="KW-1185">Reference proteome</keyword>
<name>A0AAD3RYI5_NEPGR</name>
<comment type="caution">
    <text evidence="1">The sequence shown here is derived from an EMBL/GenBank/DDBJ whole genome shotgun (WGS) entry which is preliminary data.</text>
</comment>